<protein>
    <submittedName>
        <fullName evidence="6">Chemotaxis protein</fullName>
    </submittedName>
</protein>
<comment type="caution">
    <text evidence="6">The sequence shown here is derived from an EMBL/GenBank/DDBJ whole genome shotgun (WGS) entry which is preliminary data.</text>
</comment>
<feature type="signal peptide" evidence="4">
    <location>
        <begin position="1"/>
        <end position="26"/>
    </location>
</feature>
<evidence type="ECO:0000313" key="7">
    <source>
        <dbReference type="Proteomes" id="UP000245212"/>
    </source>
</evidence>
<evidence type="ECO:0000256" key="3">
    <source>
        <dbReference type="PROSITE-ProRule" id="PRU00284"/>
    </source>
</evidence>
<name>A0A2V1JWB4_9BURK</name>
<comment type="similarity">
    <text evidence="2">Belongs to the methyl-accepting chemotaxis (MCP) protein family.</text>
</comment>
<reference evidence="7" key="1">
    <citation type="submission" date="2018-05" db="EMBL/GenBank/DDBJ databases">
        <authorList>
            <person name="Li Y."/>
        </authorList>
    </citation>
    <scope>NUCLEOTIDE SEQUENCE [LARGE SCALE GENOMIC DNA]</scope>
    <source>
        <strain evidence="7">3d-2-2</strain>
    </source>
</reference>
<gene>
    <name evidence="6" type="ORF">DD235_11150</name>
</gene>
<dbReference type="Gene3D" id="1.10.287.950">
    <property type="entry name" value="Methyl-accepting chemotaxis protein"/>
    <property type="match status" value="1"/>
</dbReference>
<dbReference type="InterPro" id="IPR004090">
    <property type="entry name" value="Chemotax_Me-accpt_rcpt"/>
</dbReference>
<dbReference type="Pfam" id="PF00015">
    <property type="entry name" value="MCPsignal"/>
    <property type="match status" value="1"/>
</dbReference>
<dbReference type="RefSeq" id="WP_109062152.1">
    <property type="nucleotide sequence ID" value="NZ_QETA01000004.1"/>
</dbReference>
<dbReference type="GO" id="GO:0006935">
    <property type="term" value="P:chemotaxis"/>
    <property type="evidence" value="ECO:0007669"/>
    <property type="project" value="InterPro"/>
</dbReference>
<evidence type="ECO:0000259" key="5">
    <source>
        <dbReference type="PROSITE" id="PS50111"/>
    </source>
</evidence>
<dbReference type="GO" id="GO:0004888">
    <property type="term" value="F:transmembrane signaling receptor activity"/>
    <property type="evidence" value="ECO:0007669"/>
    <property type="project" value="InterPro"/>
</dbReference>
<evidence type="ECO:0000256" key="2">
    <source>
        <dbReference type="ARBA" id="ARBA00029447"/>
    </source>
</evidence>
<dbReference type="PANTHER" id="PTHR32089:SF112">
    <property type="entry name" value="LYSOZYME-LIKE PROTEIN-RELATED"/>
    <property type="match status" value="1"/>
</dbReference>
<sequence>MRAYPPKLRTAGALAAALLLAALTSAALTTYVPDLPPWLAAAIGAVLSLPAWHLLRRRQGSESWLQQTGPAIDQIMIGAAETSHFIDTIKQKVDQDIEAADRIADQSRQSATASDQIAVGIERAAQLAREVRDNSAQGRQTADQGLAHIKAARQDTETAARSLRNLQERAQGIHGITAAIDEIAASTNLLALNAAIEAARAGAHGAGFAVVATEVRRLAQRTQQETERIGGMLGTINEEAEQAVRDMSALSGSVEQAAQQIVQVHALLAAIDEHASISGSEIDTIAAASREHVGTASAITTAIDDVHDRMQGTDASLPHATDSAMRLAERAEQLFEMIALSGVQTRHDVIRRIAADAAHAVGKLFEQAIASGQISREALFDRQYQPIPDTRPPKYRTRFDSFTDQVLPSVQEPILSAMPEISYAGAVDDQGYFPTHNRRYSQPLSGDYATDLVNNRTKRLFQDRTGSRCGAHTRPFLLQTYKRDTGEVMHDLSVPIYVEGKHWGGFRIGYLSVRPSAEQAGDTRPDNRK</sequence>
<keyword evidence="1 3" id="KW-0807">Transducer</keyword>
<dbReference type="GO" id="GO:0007165">
    <property type="term" value="P:signal transduction"/>
    <property type="evidence" value="ECO:0007669"/>
    <property type="project" value="UniProtKB-KW"/>
</dbReference>
<dbReference type="SMART" id="SM00283">
    <property type="entry name" value="MA"/>
    <property type="match status" value="1"/>
</dbReference>
<dbReference type="AlphaFoldDB" id="A0A2V1JWB4"/>
<dbReference type="EMBL" id="QETA01000004">
    <property type="protein sequence ID" value="PWF22627.1"/>
    <property type="molecule type" value="Genomic_DNA"/>
</dbReference>
<dbReference type="SUPFAM" id="SSF58104">
    <property type="entry name" value="Methyl-accepting chemotaxis protein (MCP) signaling domain"/>
    <property type="match status" value="1"/>
</dbReference>
<evidence type="ECO:0000256" key="4">
    <source>
        <dbReference type="SAM" id="SignalP"/>
    </source>
</evidence>
<dbReference type="PANTHER" id="PTHR32089">
    <property type="entry name" value="METHYL-ACCEPTING CHEMOTAXIS PROTEIN MCPB"/>
    <property type="match status" value="1"/>
</dbReference>
<keyword evidence="7" id="KW-1185">Reference proteome</keyword>
<feature type="domain" description="Methyl-accepting transducer" evidence="5">
    <location>
        <begin position="71"/>
        <end position="307"/>
    </location>
</feature>
<evidence type="ECO:0000256" key="1">
    <source>
        <dbReference type="ARBA" id="ARBA00023224"/>
    </source>
</evidence>
<dbReference type="Proteomes" id="UP000245212">
    <property type="component" value="Unassembled WGS sequence"/>
</dbReference>
<organism evidence="6 7">
    <name type="scientific">Corticimicrobacter populi</name>
    <dbReference type="NCBI Taxonomy" id="2175229"/>
    <lineage>
        <taxon>Bacteria</taxon>
        <taxon>Pseudomonadati</taxon>
        <taxon>Pseudomonadota</taxon>
        <taxon>Betaproteobacteria</taxon>
        <taxon>Burkholderiales</taxon>
        <taxon>Alcaligenaceae</taxon>
        <taxon>Corticimicrobacter</taxon>
    </lineage>
</organism>
<keyword evidence="4" id="KW-0732">Signal</keyword>
<accession>A0A2V1JWB4</accession>
<evidence type="ECO:0000313" key="6">
    <source>
        <dbReference type="EMBL" id="PWF22627.1"/>
    </source>
</evidence>
<dbReference type="PRINTS" id="PR00260">
    <property type="entry name" value="CHEMTRNSDUCR"/>
</dbReference>
<proteinExistence type="inferred from homology"/>
<dbReference type="GO" id="GO:0016020">
    <property type="term" value="C:membrane"/>
    <property type="evidence" value="ECO:0007669"/>
    <property type="project" value="InterPro"/>
</dbReference>
<feature type="chain" id="PRO_5015847069" evidence="4">
    <location>
        <begin position="27"/>
        <end position="529"/>
    </location>
</feature>
<dbReference type="InterPro" id="IPR004089">
    <property type="entry name" value="MCPsignal_dom"/>
</dbReference>
<dbReference type="PROSITE" id="PS50111">
    <property type="entry name" value="CHEMOTAXIS_TRANSDUC_2"/>
    <property type="match status" value="1"/>
</dbReference>